<feature type="region of interest" description="Disordered" evidence="1">
    <location>
        <begin position="174"/>
        <end position="207"/>
    </location>
</feature>
<feature type="region of interest" description="Disordered" evidence="1">
    <location>
        <begin position="553"/>
        <end position="606"/>
    </location>
</feature>
<feature type="compositionally biased region" description="Low complexity" evidence="1">
    <location>
        <begin position="553"/>
        <end position="566"/>
    </location>
</feature>
<keyword evidence="3" id="KW-1185">Reference proteome</keyword>
<feature type="compositionally biased region" description="Gly residues" evidence="1">
    <location>
        <begin position="591"/>
        <end position="606"/>
    </location>
</feature>
<dbReference type="Proteomes" id="UP000613740">
    <property type="component" value="Unassembled WGS sequence"/>
</dbReference>
<gene>
    <name evidence="2" type="ORF">HYH02_012485</name>
</gene>
<dbReference type="OrthoDB" id="546723at2759"/>
<feature type="region of interest" description="Disordered" evidence="1">
    <location>
        <begin position="817"/>
        <end position="862"/>
    </location>
</feature>
<reference evidence="2" key="1">
    <citation type="journal article" date="2020" name="bioRxiv">
        <title>Comparative genomics of Chlamydomonas.</title>
        <authorList>
            <person name="Craig R.J."/>
            <person name="Hasan A.R."/>
            <person name="Ness R.W."/>
            <person name="Keightley P.D."/>
        </authorList>
    </citation>
    <scope>NUCLEOTIDE SEQUENCE</scope>
    <source>
        <strain evidence="2">CCAP 11/173</strain>
    </source>
</reference>
<evidence type="ECO:0000313" key="3">
    <source>
        <dbReference type="Proteomes" id="UP000613740"/>
    </source>
</evidence>
<accession>A0A835T9C2</accession>
<protein>
    <recommendedName>
        <fullName evidence="4">Protein kinase domain-containing protein</fullName>
    </recommendedName>
</protein>
<proteinExistence type="predicted"/>
<evidence type="ECO:0008006" key="4">
    <source>
        <dbReference type="Google" id="ProtNLM"/>
    </source>
</evidence>
<sequence>MSVLAHQLGAQLAVLWALSSDGAFFVAEASAGPRQSALRPGAALPAALGDHRHNSLQRIQASKASTTYTCVDPESLQMNLHGACQARAHALMAGADEGSSSGGGGPQPFGKLPYDLAELAERCSTAGGAGGGGWEGMTGGGVASVTDFAVLPLVSGGAVVGAVTLAMHRGCLPPQHRGSHECSGAGATDMPRSPAAKPDEQLLLPAPPPLMPLDFPKLPDGFGANDDGNRLDGIDRSGSKQRLMLAAAAGPLAAATSAAAYGTAAAHGVEPSGTSLTNRIRRAFSRTDKGDQSAGAKAASRAAGAARDTPLSPGRVPLPASFWLHSAACVYQLSQLAHFLGYGFFSDAEQSSFVAQCCSLVSGVAVAPDMQALVNCLIGMTTGIIYQRFRLQAHVLVALVHSSGTTAAYLKQQRQPRASIARTVAAHPSGVAAGAYGGGSGHGGSRYPLAGVGVGGMAGVGLYGGGSGLAGGRAHSQRDMSSQQRLYTLGGYTAAAAAAAAAQALYGSGGGAGAGGGAGQGGGGGGGGSGVGNGVGDVPMAPAMQALHQANLSNASAGGDGSPSPTGGNGGTSATGAGGVAGNTAATAPIHGGGGGPGTGGGGGRGGGVSGGLFNLSAALLGRKTRSQSQLRSARSVPLQSDAQDGIVGYASETSGQTSVTATIISLSHTLLADALAASPPAGTAVLSCAEALARDAAPIRDISLASRLVADVGLPGPAIALPTDESVIATGTYSLSGGGGGTGMLSPSTSFLRCGSACGVGTGTAGSGRHAPLGSLVIALGLGCSGRSVSNGVSPAGFGGFSGTIPPAAGLSGVSNNRMSVGRGNGRPSNSSNYPSLYGGGGGQYQQGPGQGPPQRTSAASTGLGAVSGMLVGPMGGHPVSGCIEESGETNVQAGLAVGLGGPTQGAAGQPGQQLPASEPYLALYVAFREVLQEPVLDKLLQETTQMVELVTPSVQQRLLTGLRHEWAAMHSRLLNPAAFIGGQSLLSAAGGGLSAALGPGGGSVAVGGACPAPSASNSRLGRQPNSHDWTEALVTGELWQGCGGGSGPLSFALEEPAPLSHLQVLVNSFHSTLSSIQVIPTAEGGGGAGPGDRDVAYERDKPEAVQRAARRQRALLRDALEVAASAALSHPNLVQLHTYFTDVMVVEYQGDAPGRYRLMHVAESVPGDPTGAVNLVLVLEYYDGGNLRQAMERGVFFRRDRLPSPAHLPAARAEAAGAGGAAAALAAAAELAPNFEVQLAVLMSAGYKKGTV</sequence>
<feature type="compositionally biased region" description="Gly residues" evidence="1">
    <location>
        <begin position="567"/>
        <end position="581"/>
    </location>
</feature>
<feature type="compositionally biased region" description="Low complexity" evidence="1">
    <location>
        <begin position="293"/>
        <end position="307"/>
    </location>
</feature>
<evidence type="ECO:0000313" key="2">
    <source>
        <dbReference type="EMBL" id="KAG2433940.1"/>
    </source>
</evidence>
<name>A0A835T9C2_9CHLO</name>
<dbReference type="EMBL" id="JAEHOD010000060">
    <property type="protein sequence ID" value="KAG2433940.1"/>
    <property type="molecule type" value="Genomic_DNA"/>
</dbReference>
<dbReference type="AlphaFoldDB" id="A0A835T9C2"/>
<comment type="caution">
    <text evidence="2">The sequence shown here is derived from an EMBL/GenBank/DDBJ whole genome shotgun (WGS) entry which is preliminary data.</text>
</comment>
<organism evidence="2 3">
    <name type="scientific">Chlamydomonas schloesseri</name>
    <dbReference type="NCBI Taxonomy" id="2026947"/>
    <lineage>
        <taxon>Eukaryota</taxon>
        <taxon>Viridiplantae</taxon>
        <taxon>Chlorophyta</taxon>
        <taxon>core chlorophytes</taxon>
        <taxon>Chlorophyceae</taxon>
        <taxon>CS clade</taxon>
        <taxon>Chlamydomonadales</taxon>
        <taxon>Chlamydomonadaceae</taxon>
        <taxon>Chlamydomonas</taxon>
    </lineage>
</organism>
<evidence type="ECO:0000256" key="1">
    <source>
        <dbReference type="SAM" id="MobiDB-lite"/>
    </source>
</evidence>
<dbReference type="PANTHER" id="PTHR40903:SF1">
    <property type="entry name" value="HYPHALLY REGULATED CELL WALL PROTEIN 3"/>
    <property type="match status" value="1"/>
</dbReference>
<dbReference type="PANTHER" id="PTHR40903">
    <property type="entry name" value="GLYCINE-RICH CELL WALL STRUCTURAL PROTEIN 1-LIKE"/>
    <property type="match status" value="1"/>
</dbReference>
<feature type="region of interest" description="Disordered" evidence="1">
    <location>
        <begin position="285"/>
        <end position="310"/>
    </location>
</feature>